<dbReference type="EMBL" id="JBJXBP010000002">
    <property type="protein sequence ID" value="KAL3846161.1"/>
    <property type="molecule type" value="Genomic_DNA"/>
</dbReference>
<evidence type="ECO:0000313" key="2">
    <source>
        <dbReference type="Proteomes" id="UP001634393"/>
    </source>
</evidence>
<keyword evidence="2" id="KW-1185">Reference proteome</keyword>
<reference evidence="1 2" key="1">
    <citation type="submission" date="2024-12" db="EMBL/GenBank/DDBJ databases">
        <title>The unique morphological basis and parallel evolutionary history of personate flowers in Penstemon.</title>
        <authorList>
            <person name="Depatie T.H."/>
            <person name="Wessinger C.A."/>
        </authorList>
    </citation>
    <scope>NUCLEOTIDE SEQUENCE [LARGE SCALE GENOMIC DNA]</scope>
    <source>
        <strain evidence="1">WTNN_2</strain>
        <tissue evidence="1">Leaf</tissue>
    </source>
</reference>
<dbReference type="Proteomes" id="UP001634393">
    <property type="component" value="Unassembled WGS sequence"/>
</dbReference>
<sequence length="87" mass="9960">MVEVARVTRRPLIRTYMAVYRYGRLIYNVCGAQWGRMERNYGIDIFTDDIRNIAVGWHLQCGTHFIPAQHIGSDLGPDSPSIGLRSH</sequence>
<protein>
    <submittedName>
        <fullName evidence="1">Uncharacterized protein</fullName>
    </submittedName>
</protein>
<name>A0ABD3UB67_9LAMI</name>
<comment type="caution">
    <text evidence="1">The sequence shown here is derived from an EMBL/GenBank/DDBJ whole genome shotgun (WGS) entry which is preliminary data.</text>
</comment>
<proteinExistence type="predicted"/>
<gene>
    <name evidence="1" type="ORF">ACJIZ3_003564</name>
</gene>
<accession>A0ABD3UB67</accession>
<organism evidence="1 2">
    <name type="scientific">Penstemon smallii</name>
    <dbReference type="NCBI Taxonomy" id="265156"/>
    <lineage>
        <taxon>Eukaryota</taxon>
        <taxon>Viridiplantae</taxon>
        <taxon>Streptophyta</taxon>
        <taxon>Embryophyta</taxon>
        <taxon>Tracheophyta</taxon>
        <taxon>Spermatophyta</taxon>
        <taxon>Magnoliopsida</taxon>
        <taxon>eudicotyledons</taxon>
        <taxon>Gunneridae</taxon>
        <taxon>Pentapetalae</taxon>
        <taxon>asterids</taxon>
        <taxon>lamiids</taxon>
        <taxon>Lamiales</taxon>
        <taxon>Plantaginaceae</taxon>
        <taxon>Cheloneae</taxon>
        <taxon>Penstemon</taxon>
    </lineage>
</organism>
<evidence type="ECO:0000313" key="1">
    <source>
        <dbReference type="EMBL" id="KAL3846161.1"/>
    </source>
</evidence>
<dbReference type="AlphaFoldDB" id="A0ABD3UB67"/>